<dbReference type="Proteomes" id="UP001140949">
    <property type="component" value="Unassembled WGS sequence"/>
</dbReference>
<dbReference type="EMBL" id="JANAVB010042417">
    <property type="protein sequence ID" value="KAJ6794468.1"/>
    <property type="molecule type" value="Genomic_DNA"/>
</dbReference>
<reference evidence="2" key="2">
    <citation type="submission" date="2023-04" db="EMBL/GenBank/DDBJ databases">
        <authorList>
            <person name="Bruccoleri R.E."/>
            <person name="Oakeley E.J."/>
            <person name="Faust A.-M."/>
            <person name="Dessus-Babus S."/>
            <person name="Altorfer M."/>
            <person name="Burckhardt D."/>
            <person name="Oertli M."/>
            <person name="Naumann U."/>
            <person name="Petersen F."/>
            <person name="Wong J."/>
        </authorList>
    </citation>
    <scope>NUCLEOTIDE SEQUENCE</scope>
    <source>
        <strain evidence="2">GSM-AAB239-AS_SAM_17_03QT</strain>
        <tissue evidence="2">Leaf</tissue>
    </source>
</reference>
<evidence type="ECO:0000256" key="1">
    <source>
        <dbReference type="SAM" id="MobiDB-lite"/>
    </source>
</evidence>
<name>A0AAX6DRV1_IRIPA</name>
<protein>
    <submittedName>
        <fullName evidence="2">Pollen-specific leucine-rich repeat extensin-like protein 4</fullName>
    </submittedName>
</protein>
<evidence type="ECO:0000313" key="2">
    <source>
        <dbReference type="EMBL" id="KAJ6794468.1"/>
    </source>
</evidence>
<evidence type="ECO:0000313" key="3">
    <source>
        <dbReference type="Proteomes" id="UP001140949"/>
    </source>
</evidence>
<organism evidence="2 3">
    <name type="scientific">Iris pallida</name>
    <name type="common">Sweet iris</name>
    <dbReference type="NCBI Taxonomy" id="29817"/>
    <lineage>
        <taxon>Eukaryota</taxon>
        <taxon>Viridiplantae</taxon>
        <taxon>Streptophyta</taxon>
        <taxon>Embryophyta</taxon>
        <taxon>Tracheophyta</taxon>
        <taxon>Spermatophyta</taxon>
        <taxon>Magnoliopsida</taxon>
        <taxon>Liliopsida</taxon>
        <taxon>Asparagales</taxon>
        <taxon>Iridaceae</taxon>
        <taxon>Iridoideae</taxon>
        <taxon>Irideae</taxon>
        <taxon>Iris</taxon>
    </lineage>
</organism>
<sequence>METPRGGEVREGWIGRRWPQALVWVEGFSPRGDRRTGAALRSPRAEGGVRKWRSWDLTLTVALRRSPSTKGRRQPMDGCEVRRAAAQRGLARSSRLVRRKGFRGTLREQCGGSRAVAVGVMPGSVGVRRRICSHGLDFAECGHRRHFRRWGSRERRPGSSIGAPVTERRTQRARPKGSAGVSESLAWWR</sequence>
<comment type="caution">
    <text evidence="2">The sequence shown here is derived from an EMBL/GenBank/DDBJ whole genome shotgun (WGS) entry which is preliminary data.</text>
</comment>
<keyword evidence="3" id="KW-1185">Reference proteome</keyword>
<dbReference type="AlphaFoldDB" id="A0AAX6DRV1"/>
<proteinExistence type="predicted"/>
<gene>
    <name evidence="2" type="ORF">M6B38_232805</name>
</gene>
<reference evidence="2" key="1">
    <citation type="journal article" date="2023" name="GigaByte">
        <title>Genome assembly of the bearded iris, Iris pallida Lam.</title>
        <authorList>
            <person name="Bruccoleri R.E."/>
            <person name="Oakeley E.J."/>
            <person name="Faust A.M.E."/>
            <person name="Altorfer M."/>
            <person name="Dessus-Babus S."/>
            <person name="Burckhardt D."/>
            <person name="Oertli M."/>
            <person name="Naumann U."/>
            <person name="Petersen F."/>
            <person name="Wong J."/>
        </authorList>
    </citation>
    <scope>NUCLEOTIDE SEQUENCE</scope>
    <source>
        <strain evidence="2">GSM-AAB239-AS_SAM_17_03QT</strain>
    </source>
</reference>
<accession>A0AAX6DRV1</accession>
<feature type="region of interest" description="Disordered" evidence="1">
    <location>
        <begin position="151"/>
        <end position="189"/>
    </location>
</feature>